<evidence type="ECO:0000256" key="1">
    <source>
        <dbReference type="ARBA" id="ARBA00022603"/>
    </source>
</evidence>
<dbReference type="CDD" id="cd02440">
    <property type="entry name" value="AdoMet_MTases"/>
    <property type="match status" value="1"/>
</dbReference>
<dbReference type="InterPro" id="IPR029063">
    <property type="entry name" value="SAM-dependent_MTases_sf"/>
</dbReference>
<reference evidence="5 6" key="1">
    <citation type="submission" date="2018-10" db="EMBL/GenBank/DDBJ databases">
        <title>Bacillus Keqinensis sp. nov., a moderately halophilic bacterium isolated from a saline-alkaline lake.</title>
        <authorList>
            <person name="Wang H."/>
        </authorList>
    </citation>
    <scope>NUCLEOTIDE SEQUENCE [LARGE SCALE GENOMIC DNA]</scope>
    <source>
        <strain evidence="5 6">KQ-3</strain>
    </source>
</reference>
<dbReference type="Proteomes" id="UP000278746">
    <property type="component" value="Unassembled WGS sequence"/>
</dbReference>
<gene>
    <name evidence="5" type="ORF">EBO34_04950</name>
</gene>
<keyword evidence="2 5" id="KW-0808">Transferase</keyword>
<dbReference type="GO" id="GO:0032259">
    <property type="term" value="P:methylation"/>
    <property type="evidence" value="ECO:0007669"/>
    <property type="project" value="UniProtKB-KW"/>
</dbReference>
<dbReference type="OrthoDB" id="9811589at2"/>
<accession>A0A3M7TUG2</accession>
<evidence type="ECO:0000313" key="6">
    <source>
        <dbReference type="Proteomes" id="UP000278746"/>
    </source>
</evidence>
<dbReference type="EMBL" id="RHIB01000001">
    <property type="protein sequence ID" value="RNA69296.1"/>
    <property type="molecule type" value="Genomic_DNA"/>
</dbReference>
<feature type="region of interest" description="Disordered" evidence="3">
    <location>
        <begin position="1"/>
        <end position="20"/>
    </location>
</feature>
<evidence type="ECO:0000256" key="3">
    <source>
        <dbReference type="SAM" id="MobiDB-lite"/>
    </source>
</evidence>
<comment type="caution">
    <text evidence="5">The sequence shown here is derived from an EMBL/GenBank/DDBJ whole genome shotgun (WGS) entry which is preliminary data.</text>
</comment>
<protein>
    <submittedName>
        <fullName evidence="5">Class I SAM-dependent methyltransferase</fullName>
    </submittedName>
</protein>
<dbReference type="Gene3D" id="2.20.25.110">
    <property type="entry name" value="S-adenosyl-L-methionine-dependent methyltransferases"/>
    <property type="match status" value="1"/>
</dbReference>
<dbReference type="GO" id="GO:0008168">
    <property type="term" value="F:methyltransferase activity"/>
    <property type="evidence" value="ECO:0007669"/>
    <property type="project" value="UniProtKB-KW"/>
</dbReference>
<dbReference type="Pfam" id="PF13649">
    <property type="entry name" value="Methyltransf_25"/>
    <property type="match status" value="1"/>
</dbReference>
<dbReference type="AlphaFoldDB" id="A0A3M7TUG2"/>
<dbReference type="RefSeq" id="WP_122896817.1">
    <property type="nucleotide sequence ID" value="NZ_RHIB01000001.1"/>
</dbReference>
<dbReference type="Gene3D" id="3.40.50.150">
    <property type="entry name" value="Vaccinia Virus protein VP39"/>
    <property type="match status" value="1"/>
</dbReference>
<organism evidence="5 6">
    <name type="scientific">Alteribacter keqinensis</name>
    <dbReference type="NCBI Taxonomy" id="2483800"/>
    <lineage>
        <taxon>Bacteria</taxon>
        <taxon>Bacillati</taxon>
        <taxon>Bacillota</taxon>
        <taxon>Bacilli</taxon>
        <taxon>Bacillales</taxon>
        <taxon>Bacillaceae</taxon>
        <taxon>Alteribacter</taxon>
    </lineage>
</organism>
<sequence>MRSDVFKDNLQPYENPEGYDEKNDKYVEDIHFLRKWAAGKEGPVIDLACGTGRVTLPLAENGIPLMGVDIHPGMLSRAREKAEAKNLTVHFFEQDCCSLSLPVQTDFIYMTGNSFQHFLTNDTQDRLLQSVKAHLVKGGMFVFGTRFPQPGELESAESTETIHKREGDSQITYTSTESYDPFEQILYCESKTFIDDRLVDTDRIKLRYVYPQEMKRVLETNGFSLTAVYGDWDESPLTKHSANMIVVCEKAENA</sequence>
<dbReference type="SUPFAM" id="SSF53335">
    <property type="entry name" value="S-adenosyl-L-methionine-dependent methyltransferases"/>
    <property type="match status" value="1"/>
</dbReference>
<feature type="domain" description="Methyltransferase" evidence="4">
    <location>
        <begin position="44"/>
        <end position="139"/>
    </location>
</feature>
<evidence type="ECO:0000256" key="2">
    <source>
        <dbReference type="ARBA" id="ARBA00022679"/>
    </source>
</evidence>
<dbReference type="PANTHER" id="PTHR43861:SF1">
    <property type="entry name" value="TRANS-ACONITATE 2-METHYLTRANSFERASE"/>
    <property type="match status" value="1"/>
</dbReference>
<evidence type="ECO:0000259" key="4">
    <source>
        <dbReference type="Pfam" id="PF13649"/>
    </source>
</evidence>
<dbReference type="PANTHER" id="PTHR43861">
    <property type="entry name" value="TRANS-ACONITATE 2-METHYLTRANSFERASE-RELATED"/>
    <property type="match status" value="1"/>
</dbReference>
<evidence type="ECO:0000313" key="5">
    <source>
        <dbReference type="EMBL" id="RNA69296.1"/>
    </source>
</evidence>
<name>A0A3M7TUG2_9BACI</name>
<dbReference type="InterPro" id="IPR041698">
    <property type="entry name" value="Methyltransf_25"/>
</dbReference>
<keyword evidence="1 5" id="KW-0489">Methyltransferase</keyword>
<proteinExistence type="predicted"/>
<keyword evidence="6" id="KW-1185">Reference proteome</keyword>